<comment type="caution">
    <text evidence="1">The sequence shown here is derived from an EMBL/GenBank/DDBJ whole genome shotgun (WGS) entry which is preliminary data.</text>
</comment>
<evidence type="ECO:0000313" key="1">
    <source>
        <dbReference type="EMBL" id="NEV66135.1"/>
    </source>
</evidence>
<gene>
    <name evidence="1" type="ORF">QQ91_003285</name>
</gene>
<sequence length="47" mass="5482">MTLEVLYGMSRATQPSFLWLRWHATGVNRVTHTQARLRSQRQAGGRR</sequence>
<name>A0A8T6QLS7_9CYAN</name>
<reference evidence="1" key="1">
    <citation type="submission" date="2014-11" db="EMBL/GenBank/DDBJ databases">
        <authorList>
            <person name="Malar M.C."/>
            <person name="Sen D."/>
            <person name="Tripathy S."/>
        </authorList>
    </citation>
    <scope>NUCLEOTIDE SEQUENCE</scope>
    <source>
        <strain evidence="1">BDU141951</strain>
    </source>
</reference>
<reference evidence="1" key="2">
    <citation type="journal article" date="2015" name="Genome Announc.">
        <title>Draft Genome Sequence of Filamentous Marine Cyanobacterium Lyngbya confervoides Strain BDU141951.</title>
        <authorList>
            <person name="Chandrababunaidu M.M."/>
            <person name="Sen D."/>
            <person name="Tripathy S."/>
        </authorList>
    </citation>
    <scope>NUCLEOTIDE SEQUENCE</scope>
    <source>
        <strain evidence="1">BDU141951</strain>
    </source>
</reference>
<reference evidence="1" key="3">
    <citation type="submission" date="2020-02" db="EMBL/GenBank/DDBJ databases">
        <authorList>
            <person name="Sarangi A.N."/>
            <person name="Ghosh S."/>
            <person name="Mukherjee M."/>
            <person name="Tripathy S."/>
        </authorList>
    </citation>
    <scope>NUCLEOTIDE SEQUENCE</scope>
    <source>
        <strain evidence="1">BDU141951</strain>
    </source>
</reference>
<accession>A0A8T6QLS7</accession>
<protein>
    <submittedName>
        <fullName evidence="1">Uncharacterized protein</fullName>
    </submittedName>
</protein>
<dbReference type="EMBL" id="JTHE02000003">
    <property type="protein sequence ID" value="NEV66135.1"/>
    <property type="molecule type" value="Genomic_DNA"/>
</dbReference>
<organism evidence="1">
    <name type="scientific">Lyngbya confervoides BDU141951</name>
    <dbReference type="NCBI Taxonomy" id="1574623"/>
    <lineage>
        <taxon>Bacteria</taxon>
        <taxon>Bacillati</taxon>
        <taxon>Cyanobacteriota</taxon>
        <taxon>Cyanophyceae</taxon>
        <taxon>Oscillatoriophycideae</taxon>
        <taxon>Oscillatoriales</taxon>
        <taxon>Microcoleaceae</taxon>
        <taxon>Lyngbya</taxon>
    </lineage>
</organism>
<proteinExistence type="predicted"/>
<dbReference type="AlphaFoldDB" id="A0A8T6QLS7"/>